<keyword evidence="4" id="KW-0547">Nucleotide-binding</keyword>
<dbReference type="STRING" id="307507.A0A2V0PN75"/>
<evidence type="ECO:0000256" key="10">
    <source>
        <dbReference type="SAM" id="Phobius"/>
    </source>
</evidence>
<evidence type="ECO:0000313" key="13">
    <source>
        <dbReference type="EMBL" id="GBF99523.1"/>
    </source>
</evidence>
<dbReference type="SUPFAM" id="SSF90123">
    <property type="entry name" value="ABC transporter transmembrane region"/>
    <property type="match status" value="1"/>
</dbReference>
<evidence type="ECO:0000256" key="7">
    <source>
        <dbReference type="ARBA" id="ARBA00023136"/>
    </source>
</evidence>
<feature type="transmembrane region" description="Helical" evidence="10">
    <location>
        <begin position="270"/>
        <end position="291"/>
    </location>
</feature>
<name>A0A2V0PN75_9CHLO</name>
<feature type="domain" description="ABC transporter" evidence="11">
    <location>
        <begin position="607"/>
        <end position="841"/>
    </location>
</feature>
<feature type="transmembrane region" description="Helical" evidence="10">
    <location>
        <begin position="75"/>
        <end position="97"/>
    </location>
</feature>
<dbReference type="CDD" id="cd03253">
    <property type="entry name" value="ABCC_ATM1_transporter"/>
    <property type="match status" value="1"/>
</dbReference>
<keyword evidence="6 10" id="KW-1133">Transmembrane helix</keyword>
<dbReference type="GO" id="GO:0005524">
    <property type="term" value="F:ATP binding"/>
    <property type="evidence" value="ECO:0007669"/>
    <property type="project" value="UniProtKB-KW"/>
</dbReference>
<dbReference type="SUPFAM" id="SSF52540">
    <property type="entry name" value="P-loop containing nucleoside triphosphate hydrolases"/>
    <property type="match status" value="1"/>
</dbReference>
<dbReference type="GO" id="GO:0016020">
    <property type="term" value="C:membrane"/>
    <property type="evidence" value="ECO:0007669"/>
    <property type="project" value="UniProtKB-SubCell"/>
</dbReference>
<accession>A0A2V0PN75</accession>
<dbReference type="FunFam" id="3.40.50.300:FF:000186">
    <property type="entry name" value="ATP-binding cassette sub-family B member 7, mitochondrial"/>
    <property type="match status" value="1"/>
</dbReference>
<dbReference type="PANTHER" id="PTHR24221:SF654">
    <property type="entry name" value="ATP-BINDING CASSETTE SUB-FAMILY B MEMBER 6"/>
    <property type="match status" value="1"/>
</dbReference>
<evidence type="ECO:0000259" key="11">
    <source>
        <dbReference type="PROSITE" id="PS50893"/>
    </source>
</evidence>
<dbReference type="GO" id="GO:0016887">
    <property type="term" value="F:ATP hydrolysis activity"/>
    <property type="evidence" value="ECO:0007669"/>
    <property type="project" value="InterPro"/>
</dbReference>
<dbReference type="InterPro" id="IPR039421">
    <property type="entry name" value="Type_1_exporter"/>
</dbReference>
<keyword evidence="14" id="KW-1185">Reference proteome</keyword>
<comment type="caution">
    <text evidence="13">The sequence shown here is derived from an EMBL/GenBank/DDBJ whole genome shotgun (WGS) entry which is preliminary data.</text>
</comment>
<keyword evidence="2" id="KW-0813">Transport</keyword>
<proteinExistence type="inferred from homology"/>
<evidence type="ECO:0000256" key="5">
    <source>
        <dbReference type="ARBA" id="ARBA00022840"/>
    </source>
</evidence>
<dbReference type="InterPro" id="IPR011527">
    <property type="entry name" value="ABC1_TM_dom"/>
</dbReference>
<feature type="transmembrane region" description="Helical" evidence="10">
    <location>
        <begin position="520"/>
        <end position="542"/>
    </location>
</feature>
<feature type="region of interest" description="Disordered" evidence="9">
    <location>
        <begin position="880"/>
        <end position="920"/>
    </location>
</feature>
<dbReference type="InterPro" id="IPR003439">
    <property type="entry name" value="ABC_transporter-like_ATP-bd"/>
</dbReference>
<dbReference type="Proteomes" id="UP000247498">
    <property type="component" value="Unassembled WGS sequence"/>
</dbReference>
<protein>
    <submittedName>
        <fullName evidence="13">Uncharacterized protein</fullName>
    </submittedName>
</protein>
<dbReference type="PROSITE" id="PS50893">
    <property type="entry name" value="ABC_TRANSPORTER_2"/>
    <property type="match status" value="1"/>
</dbReference>
<comment type="similarity">
    <text evidence="8">Belongs to the ABC transporter superfamily. ABCB family. Heavy Metal importer (TC 3.A.1.210) subfamily.</text>
</comment>
<evidence type="ECO:0000256" key="6">
    <source>
        <dbReference type="ARBA" id="ARBA00022989"/>
    </source>
</evidence>
<reference evidence="13 14" key="1">
    <citation type="journal article" date="2018" name="Sci. Rep.">
        <title>Raphidocelis subcapitata (=Pseudokirchneriella subcapitata) provides an insight into genome evolution and environmental adaptations in the Sphaeropleales.</title>
        <authorList>
            <person name="Suzuki S."/>
            <person name="Yamaguchi H."/>
            <person name="Nakajima N."/>
            <person name="Kawachi M."/>
        </authorList>
    </citation>
    <scope>NUCLEOTIDE SEQUENCE [LARGE SCALE GENOMIC DNA]</scope>
    <source>
        <strain evidence="13 14">NIES-35</strain>
    </source>
</reference>
<dbReference type="InParanoid" id="A0A2V0PN75"/>
<feature type="transmembrane region" description="Helical" evidence="10">
    <location>
        <begin position="429"/>
        <end position="449"/>
    </location>
</feature>
<dbReference type="EMBL" id="BDRX01000161">
    <property type="protein sequence ID" value="GBF99523.1"/>
    <property type="molecule type" value="Genomic_DNA"/>
</dbReference>
<dbReference type="GO" id="GO:0140359">
    <property type="term" value="F:ABC-type transporter activity"/>
    <property type="evidence" value="ECO:0007669"/>
    <property type="project" value="InterPro"/>
</dbReference>
<dbReference type="OrthoDB" id="6500128at2759"/>
<evidence type="ECO:0000313" key="14">
    <source>
        <dbReference type="Proteomes" id="UP000247498"/>
    </source>
</evidence>
<organism evidence="13 14">
    <name type="scientific">Raphidocelis subcapitata</name>
    <dbReference type="NCBI Taxonomy" id="307507"/>
    <lineage>
        <taxon>Eukaryota</taxon>
        <taxon>Viridiplantae</taxon>
        <taxon>Chlorophyta</taxon>
        <taxon>core chlorophytes</taxon>
        <taxon>Chlorophyceae</taxon>
        <taxon>CS clade</taxon>
        <taxon>Sphaeropleales</taxon>
        <taxon>Selenastraceae</taxon>
        <taxon>Raphidocelis</taxon>
    </lineage>
</organism>
<dbReference type="PROSITE" id="PS00211">
    <property type="entry name" value="ABC_TRANSPORTER_1"/>
    <property type="match status" value="1"/>
</dbReference>
<dbReference type="PROSITE" id="PS50929">
    <property type="entry name" value="ABC_TM1F"/>
    <property type="match status" value="1"/>
</dbReference>
<evidence type="ECO:0000256" key="3">
    <source>
        <dbReference type="ARBA" id="ARBA00022692"/>
    </source>
</evidence>
<feature type="transmembrane region" description="Helical" evidence="10">
    <location>
        <begin position="548"/>
        <end position="568"/>
    </location>
</feature>
<feature type="transmembrane region" description="Helical" evidence="10">
    <location>
        <begin position="400"/>
        <end position="423"/>
    </location>
</feature>
<keyword evidence="7 10" id="KW-0472">Membrane</keyword>
<evidence type="ECO:0000259" key="12">
    <source>
        <dbReference type="PROSITE" id="PS50929"/>
    </source>
</evidence>
<evidence type="ECO:0000256" key="8">
    <source>
        <dbReference type="ARBA" id="ARBA00024363"/>
    </source>
</evidence>
<dbReference type="CDD" id="cd18581">
    <property type="entry name" value="ABC_6TM_ABCB6"/>
    <property type="match status" value="1"/>
</dbReference>
<dbReference type="Gene3D" id="1.20.1560.10">
    <property type="entry name" value="ABC transporter type 1, transmembrane domain"/>
    <property type="match status" value="1"/>
</dbReference>
<dbReference type="InterPro" id="IPR017871">
    <property type="entry name" value="ABC_transporter-like_CS"/>
</dbReference>
<dbReference type="Gene3D" id="3.40.50.300">
    <property type="entry name" value="P-loop containing nucleotide triphosphate hydrolases"/>
    <property type="match status" value="1"/>
</dbReference>
<evidence type="ECO:0000256" key="2">
    <source>
        <dbReference type="ARBA" id="ARBA00022448"/>
    </source>
</evidence>
<gene>
    <name evidence="13" type="ORF">Rsub_11957</name>
</gene>
<keyword evidence="5" id="KW-0067">ATP-binding</keyword>
<dbReference type="AlphaFoldDB" id="A0A2V0PN75"/>
<sequence>MAPSAWCGAVGVDPLLPRGTGVSPCYQETASAAALLAIAAPLFALAARRIAAAAAAPGGGAAARKRGLTGGEASYLALCALLAAIHAVHLIAALALLRDLPFHIAYHASLAAIWAAAAALQRRAAGARHAALRLLPLVGAAVAVYVWDVATLFAVYFGSDAFPRAYIKSRRARERGGVGAGAAFCDARTCPACLVWSAMMESVFASLLAVIEAKRASEAKRARAGGYEALPADDVEAAAGEAKEERTWASLFADACRYAWPEAWGLRLRVLGCVVMLVLMRFLNLAVPIFYKKLVDVLASATADAAAGRQPPSFKTLLTPWVLLYLAALFFQGGAGGGITGFINNARQWLWIPVSQDAYRRVSIAVFSHVLDLDLSFHLNKKTGEVTRVVDRGTAAIQNVLSTIVFSIAPQIIDMLAAATYLAGSLEPTIAAITFVTIGSYLPLTIIVTEWRGNFRRTMNATDNAKGARVTDALLNWETVKYFCNEDLETKRYGKAIDDYQTAEYSFSSSLNVLNVMQSAIMFAGISSGMLLCTAGVAKGTLTVGDTVLFLTLMAQLYGPLNFFGTYYRVIQQYMIDMENLLQLLETRGRVYDAPNARPLVLRGGEVEFDGVCFGYEPARTVLKEVSFRAPPSSTVAFVGATGSGKSTLTRLLFRFFDVTGGSIRVDGQDIRSVTQASLRAAIGMVPQDCVLFNDTIRYNIRYGRPDATDAEVEAAARAACIHDAIARFPKGYETMVGERGLRLSGGEKQRVAFARALLKNPPLLVLDEATSALDTMTEKSIQAALAETRENRTTFIVAHRLSTIADADLIVVLQEGAVVEKGSHAQLLELEGGLYAQFWSKQATAGGGGGNGGTGSEAGSVRGVGSVASLTELAAAAAGRDGAGGGGAAAAGGGAAGGPQQPPPRGGGAPPAHPHRHHH</sequence>
<dbReference type="InterPro" id="IPR003593">
    <property type="entry name" value="AAA+_ATPase"/>
</dbReference>
<dbReference type="Pfam" id="PF00664">
    <property type="entry name" value="ABC_membrane"/>
    <property type="match status" value="1"/>
</dbReference>
<feature type="transmembrane region" description="Helical" evidence="10">
    <location>
        <begin position="132"/>
        <end position="157"/>
    </location>
</feature>
<dbReference type="InterPro" id="IPR036640">
    <property type="entry name" value="ABC1_TM_sf"/>
</dbReference>
<evidence type="ECO:0000256" key="1">
    <source>
        <dbReference type="ARBA" id="ARBA00004141"/>
    </source>
</evidence>
<dbReference type="PANTHER" id="PTHR24221">
    <property type="entry name" value="ATP-BINDING CASSETTE SUB-FAMILY B"/>
    <property type="match status" value="1"/>
</dbReference>
<dbReference type="SMART" id="SM00382">
    <property type="entry name" value="AAA"/>
    <property type="match status" value="1"/>
</dbReference>
<feature type="domain" description="ABC transmembrane type-1" evidence="12">
    <location>
        <begin position="271"/>
        <end position="573"/>
    </location>
</feature>
<keyword evidence="3 10" id="KW-0812">Transmembrane</keyword>
<evidence type="ECO:0000256" key="9">
    <source>
        <dbReference type="SAM" id="MobiDB-lite"/>
    </source>
</evidence>
<feature type="transmembrane region" description="Helical" evidence="10">
    <location>
        <begin position="103"/>
        <end position="120"/>
    </location>
</feature>
<feature type="transmembrane region" description="Helical" evidence="10">
    <location>
        <begin position="194"/>
        <end position="213"/>
    </location>
</feature>
<feature type="transmembrane region" description="Helical" evidence="10">
    <location>
        <begin position="322"/>
        <end position="343"/>
    </location>
</feature>
<dbReference type="InterPro" id="IPR027417">
    <property type="entry name" value="P-loop_NTPase"/>
</dbReference>
<comment type="subcellular location">
    <subcellularLocation>
        <location evidence="1">Membrane</location>
        <topology evidence="1">Multi-pass membrane protein</topology>
    </subcellularLocation>
</comment>
<evidence type="ECO:0000256" key="4">
    <source>
        <dbReference type="ARBA" id="ARBA00022741"/>
    </source>
</evidence>
<dbReference type="Pfam" id="PF00005">
    <property type="entry name" value="ABC_tran"/>
    <property type="match status" value="1"/>
</dbReference>
<feature type="compositionally biased region" description="Gly residues" evidence="9">
    <location>
        <begin position="882"/>
        <end position="898"/>
    </location>
</feature>